<dbReference type="Pfam" id="PF00027">
    <property type="entry name" value="cNMP_binding"/>
    <property type="match status" value="1"/>
</dbReference>
<evidence type="ECO:0000313" key="4">
    <source>
        <dbReference type="EMBL" id="CAE0292612.1"/>
    </source>
</evidence>
<feature type="compositionally biased region" description="Polar residues" evidence="1">
    <location>
        <begin position="1014"/>
        <end position="1027"/>
    </location>
</feature>
<feature type="compositionally biased region" description="Basic and acidic residues" evidence="1">
    <location>
        <begin position="1222"/>
        <end position="1232"/>
    </location>
</feature>
<proteinExistence type="predicted"/>
<dbReference type="AlphaFoldDB" id="A0A7S3HDU2"/>
<feature type="domain" description="Cyclic nucleotide-binding" evidence="2">
    <location>
        <begin position="391"/>
        <end position="494"/>
    </location>
</feature>
<evidence type="ECO:0000259" key="3">
    <source>
        <dbReference type="PROSITE" id="PS50132"/>
    </source>
</evidence>
<protein>
    <recommendedName>
        <fullName evidence="5">Cyclic nucleotide-binding domain-containing protein</fullName>
    </recommendedName>
</protein>
<dbReference type="PROSITE" id="PS50042">
    <property type="entry name" value="CNMP_BINDING_3"/>
    <property type="match status" value="1"/>
</dbReference>
<feature type="domain" description="RGS" evidence="3">
    <location>
        <begin position="515"/>
        <end position="553"/>
    </location>
</feature>
<feature type="region of interest" description="Disordered" evidence="1">
    <location>
        <begin position="205"/>
        <end position="224"/>
    </location>
</feature>
<name>A0A7S3HDU2_9STRA</name>
<dbReference type="SUPFAM" id="SSF51206">
    <property type="entry name" value="cAMP-binding domain-like"/>
    <property type="match status" value="1"/>
</dbReference>
<dbReference type="InterPro" id="IPR036305">
    <property type="entry name" value="RGS_sf"/>
</dbReference>
<dbReference type="EMBL" id="HBIC01041846">
    <property type="protein sequence ID" value="CAE0292612.1"/>
    <property type="molecule type" value="Transcribed_RNA"/>
</dbReference>
<dbReference type="SUPFAM" id="SSF48097">
    <property type="entry name" value="Regulator of G-protein signaling, RGS"/>
    <property type="match status" value="1"/>
</dbReference>
<gene>
    <name evidence="4" type="ORF">SELO1098_LOCUS21458</name>
</gene>
<dbReference type="InterPro" id="IPR000595">
    <property type="entry name" value="cNMP-bd_dom"/>
</dbReference>
<dbReference type="InterPro" id="IPR016137">
    <property type="entry name" value="RGS"/>
</dbReference>
<dbReference type="InterPro" id="IPR014710">
    <property type="entry name" value="RmlC-like_jellyroll"/>
</dbReference>
<evidence type="ECO:0000256" key="1">
    <source>
        <dbReference type="SAM" id="MobiDB-lite"/>
    </source>
</evidence>
<feature type="region of interest" description="Disordered" evidence="1">
    <location>
        <begin position="1206"/>
        <end position="1238"/>
    </location>
</feature>
<feature type="domain" description="RGS" evidence="3">
    <location>
        <begin position="1165"/>
        <end position="1196"/>
    </location>
</feature>
<dbReference type="PROSITE" id="PS50132">
    <property type="entry name" value="RGS"/>
    <property type="match status" value="2"/>
</dbReference>
<dbReference type="Gene3D" id="1.10.167.10">
    <property type="entry name" value="Regulator of G-protein Signalling 4, domain 2"/>
    <property type="match status" value="1"/>
</dbReference>
<dbReference type="SMART" id="SM00315">
    <property type="entry name" value="RGS"/>
    <property type="match status" value="1"/>
</dbReference>
<evidence type="ECO:0000259" key="2">
    <source>
        <dbReference type="PROSITE" id="PS50042"/>
    </source>
</evidence>
<sequence length="1238" mass="135885">MGGIQSHRVGFEALRDSIPGALVPEQDFELFYSKCKIETARTFSSALCPSHTQLFFVVVSGEVCVQLCTFDAKEAKNKVVTAATYVAGEVIHFFCAPTICSAPSSFEINDFGECLCNGDVKLALHFNSQKDSGRVIGMDQRSFEEFKASANGNLHNLISFLELNLASIVKTTNPFKAITAQQMYMYGLLLKVQLHAAGKIIDLKGRTPRSKKNPEAPDPPDCSPSPVGCTAMFIHGNGLSVPNSQNIRTVANKIVSADTWTSPVGVSRKQAKIVGFQFRAPPVLSTGPGAPSILDFFDFPKPTAQAERENSARGKKMVTITEGMVVGSDTYFTRNCPVEFRSYVTTSASVVGYIANDSIEALFEADPRFKRVFSRNYFSIVLSWIKFNVPFIMDMDDWSLALLSCKITLRGCNTDAVVKRKGDPSNYAYIVLGGSCKEISENAENNSVESERVIGWGGIVGEVCLTTNTPYFHTVVAREPTLLLALGKRVLDQIYYNNKAKLCEIRIRMMGVDVDLLHAIDHPIGSKLFNDFLTRQLAQENLAFYIAVERFDSMCKNLTKLYLQLLKMRARAWHGHVHTPNASTGARTAISNQHIHSEHPYQQSNHTIAEDRATSDLDKLKVFPIKVKPNSGGLVNPASGVYSAHRIAIQELESDEELASEQSVRHNMAQSAKNEANAEAANGTIDGATNNKALTLELSTANLTTGLNTSGQNTGISGYSSKLSAGISDLSAYNISAANDSSSNINNHSAQNLKAEFHGMIDPAVIEGSLGASAANKAITPTEASKKRMHRSSFIRDKIESTLQGQRYSPKHLNVDVSSTEGNNLYTKSNDPTNSGLSVSIKMTPTSRALTDNPATPSSVEERASLLQAIERNTEKVTKNIVELQLVAKHIMETFIFEGTCKQINLPGIMRMRAEKAFQQWTTSLAAGKTANKVEILVPAVRTNESSQENSFTLRSTPQNDEVTVHDTAHGAMAGASGVREIGQQETEETSLTIHANHNSNGAGMQTIPKHSNHTTTDPSTDNSITPQYPLHATNDSAKEEEETETTDEPEKAVQMFMLRAHSVSVIRSVNALPASDHTTMLKSESSASGPHSVPYKAESKQVYRSLFQVPTINPPTYSEDALRRINSGSSDANSPLSCQTFHQNPTVTTPTVISVEGIDMSFVELFTESKAEILKLLRDDKFPRWKQTPEFHMFIQSIKPYDKEREHSRYTGAHFQSQNSSDKDRSIDSRSYRSKMS</sequence>
<organism evidence="4">
    <name type="scientific">Spumella elongata</name>
    <dbReference type="NCBI Taxonomy" id="89044"/>
    <lineage>
        <taxon>Eukaryota</taxon>
        <taxon>Sar</taxon>
        <taxon>Stramenopiles</taxon>
        <taxon>Ochrophyta</taxon>
        <taxon>Chrysophyceae</taxon>
        <taxon>Chromulinales</taxon>
        <taxon>Chromulinaceae</taxon>
        <taxon>Spumella</taxon>
    </lineage>
</organism>
<accession>A0A7S3HDU2</accession>
<reference evidence="4" key="1">
    <citation type="submission" date="2021-01" db="EMBL/GenBank/DDBJ databases">
        <authorList>
            <person name="Corre E."/>
            <person name="Pelletier E."/>
            <person name="Niang G."/>
            <person name="Scheremetjew M."/>
            <person name="Finn R."/>
            <person name="Kale V."/>
            <person name="Holt S."/>
            <person name="Cochrane G."/>
            <person name="Meng A."/>
            <person name="Brown T."/>
            <person name="Cohen L."/>
        </authorList>
    </citation>
    <scope>NUCLEOTIDE SEQUENCE</scope>
    <source>
        <strain evidence="4">CCAP 955/1</strain>
    </source>
</reference>
<feature type="region of interest" description="Disordered" evidence="1">
    <location>
        <begin position="996"/>
        <end position="1050"/>
    </location>
</feature>
<evidence type="ECO:0008006" key="5">
    <source>
        <dbReference type="Google" id="ProtNLM"/>
    </source>
</evidence>
<feature type="compositionally biased region" description="Acidic residues" evidence="1">
    <location>
        <begin position="1039"/>
        <end position="1048"/>
    </location>
</feature>
<dbReference type="CDD" id="cd00038">
    <property type="entry name" value="CAP_ED"/>
    <property type="match status" value="1"/>
</dbReference>
<dbReference type="InterPro" id="IPR018490">
    <property type="entry name" value="cNMP-bd_dom_sf"/>
</dbReference>
<dbReference type="InterPro" id="IPR044926">
    <property type="entry name" value="RGS_subdomain_2"/>
</dbReference>
<dbReference type="Gene3D" id="2.60.120.10">
    <property type="entry name" value="Jelly Rolls"/>
    <property type="match status" value="1"/>
</dbReference>